<dbReference type="RefSeq" id="WP_242659074.1">
    <property type="nucleotide sequence ID" value="NZ_FNKK01000002.1"/>
</dbReference>
<protein>
    <recommendedName>
        <fullName evidence="5">Mce-associated membrane protein</fullName>
    </recommendedName>
</protein>
<evidence type="ECO:0000256" key="2">
    <source>
        <dbReference type="SAM" id="Phobius"/>
    </source>
</evidence>
<evidence type="ECO:0000313" key="4">
    <source>
        <dbReference type="Proteomes" id="UP000217103"/>
    </source>
</evidence>
<name>A0A1H1B4A7_9ACTN</name>
<evidence type="ECO:0000256" key="1">
    <source>
        <dbReference type="SAM" id="MobiDB-lite"/>
    </source>
</evidence>
<dbReference type="EMBL" id="FNKK01000002">
    <property type="protein sequence ID" value="SDQ46276.1"/>
    <property type="molecule type" value="Genomic_DNA"/>
</dbReference>
<keyword evidence="2" id="KW-0472">Membrane</keyword>
<reference evidence="3 4" key="1">
    <citation type="submission" date="2016-10" db="EMBL/GenBank/DDBJ databases">
        <authorList>
            <person name="de Groot N.N."/>
        </authorList>
    </citation>
    <scope>NUCLEOTIDE SEQUENCE [LARGE SCALE GENOMIC DNA]</scope>
    <source>
        <strain evidence="3 4">DSM 43794</strain>
    </source>
</reference>
<dbReference type="STRING" id="35622.SAMN04489764_0774"/>
<feature type="region of interest" description="Disordered" evidence="1">
    <location>
        <begin position="200"/>
        <end position="220"/>
    </location>
</feature>
<evidence type="ECO:0008006" key="5">
    <source>
        <dbReference type="Google" id="ProtNLM"/>
    </source>
</evidence>
<sequence length="220" mass="23382">MSGGFGDRRGLVFAGVVAVLAAVGLYLTLGPRGGGGASGVAERPENGREASTWSPRPSPTSVATASDAPFDIYSFLPMTERELSAAADVAKRFTASYGTYRHDEDPSSYAERLRGFTTTELGEVLTRAVTDPVAVEQNRADELVSVGSAEIDQIRRIEETSVTFTVTCTQEITSKGGSERRVEEYAVTLVRVGADWRVYDLQPADEGQEGDPSPGPEGAA</sequence>
<accession>A0A1H1B4A7</accession>
<keyword evidence="2" id="KW-0812">Transmembrane</keyword>
<evidence type="ECO:0000313" key="3">
    <source>
        <dbReference type="EMBL" id="SDQ46276.1"/>
    </source>
</evidence>
<gene>
    <name evidence="3" type="ORF">SAMN04489764_0774</name>
</gene>
<keyword evidence="4" id="KW-1185">Reference proteome</keyword>
<feature type="compositionally biased region" description="Polar residues" evidence="1">
    <location>
        <begin position="49"/>
        <end position="63"/>
    </location>
</feature>
<dbReference type="Proteomes" id="UP000217103">
    <property type="component" value="Unassembled WGS sequence"/>
</dbReference>
<keyword evidence="2" id="KW-1133">Transmembrane helix</keyword>
<feature type="region of interest" description="Disordered" evidence="1">
    <location>
        <begin position="34"/>
        <end position="63"/>
    </location>
</feature>
<organism evidence="3 4">
    <name type="scientific">Thermostaphylospora chromogena</name>
    <dbReference type="NCBI Taxonomy" id="35622"/>
    <lineage>
        <taxon>Bacteria</taxon>
        <taxon>Bacillati</taxon>
        <taxon>Actinomycetota</taxon>
        <taxon>Actinomycetes</taxon>
        <taxon>Streptosporangiales</taxon>
        <taxon>Thermomonosporaceae</taxon>
        <taxon>Thermostaphylospora</taxon>
    </lineage>
</organism>
<feature type="transmembrane region" description="Helical" evidence="2">
    <location>
        <begin position="12"/>
        <end position="29"/>
    </location>
</feature>
<dbReference type="AlphaFoldDB" id="A0A1H1B4A7"/>
<proteinExistence type="predicted"/>